<proteinExistence type="predicted"/>
<keyword evidence="10" id="KW-1185">Reference proteome</keyword>
<comment type="cofactor">
    <cofactor evidence="1 6">
        <name>FAD</name>
        <dbReference type="ChEBI" id="CHEBI:57692"/>
    </cofactor>
</comment>
<evidence type="ECO:0000256" key="6">
    <source>
        <dbReference type="RuleBase" id="RU371123"/>
    </source>
</evidence>
<evidence type="ECO:0000259" key="8">
    <source>
        <dbReference type="PROSITE" id="PS51324"/>
    </source>
</evidence>
<sequence length="299" mass="31080">MSSTDHGVGGFGHILQQHLSSSRLAADNLVSLPGQWAASLQTLCKGGWANRIVQAGEGRRRDDAGQCLSARPGQKPWSKAFGAQRPSIVISSHRSPFASITGSSTPNTTPAPANTTSPFPPSSPLPSPLPLSSTTISAPPPAISTSSLSVPTSSAIPPSPFPAPFPASQAPSAAAAASSSSVNAAAAAAKADLGRATWTLLHTLAAQLPERPSRQQQRDVAALVDCLTRVYPCGDCARHFAEMVRRDPPVVRSGSEFRRWLCGIHNRVNARLGKPSFNCELVEARWAPLSGCTAGAGGE</sequence>
<keyword evidence="5" id="KW-1015">Disulfide bond</keyword>
<gene>
    <name evidence="9" type="ORF">Agub_g14889</name>
</gene>
<feature type="compositionally biased region" description="Low complexity" evidence="7">
    <location>
        <begin position="130"/>
        <end position="155"/>
    </location>
</feature>
<dbReference type="SUPFAM" id="SSF69000">
    <property type="entry name" value="FAD-dependent thiol oxidase"/>
    <property type="match status" value="1"/>
</dbReference>
<dbReference type="Pfam" id="PF04777">
    <property type="entry name" value="Evr1_Alr"/>
    <property type="match status" value="1"/>
</dbReference>
<accession>A0AAD3E489</accession>
<evidence type="ECO:0000313" key="10">
    <source>
        <dbReference type="Proteomes" id="UP001054857"/>
    </source>
</evidence>
<evidence type="ECO:0000256" key="3">
    <source>
        <dbReference type="ARBA" id="ARBA00022827"/>
    </source>
</evidence>
<comment type="catalytic activity">
    <reaction evidence="6">
        <text>2 R'C(R)SH + O2 = R'C(R)S-S(R)CR' + H2O2</text>
        <dbReference type="Rhea" id="RHEA:17357"/>
        <dbReference type="ChEBI" id="CHEBI:15379"/>
        <dbReference type="ChEBI" id="CHEBI:16240"/>
        <dbReference type="ChEBI" id="CHEBI:16520"/>
        <dbReference type="ChEBI" id="CHEBI:17412"/>
        <dbReference type="EC" id="1.8.3.2"/>
    </reaction>
</comment>
<dbReference type="Proteomes" id="UP001054857">
    <property type="component" value="Unassembled WGS sequence"/>
</dbReference>
<feature type="non-terminal residue" evidence="9">
    <location>
        <position position="299"/>
    </location>
</feature>
<organism evidence="9 10">
    <name type="scientific">Astrephomene gubernaculifera</name>
    <dbReference type="NCBI Taxonomy" id="47775"/>
    <lineage>
        <taxon>Eukaryota</taxon>
        <taxon>Viridiplantae</taxon>
        <taxon>Chlorophyta</taxon>
        <taxon>core chlorophytes</taxon>
        <taxon>Chlorophyceae</taxon>
        <taxon>CS clade</taxon>
        <taxon>Chlamydomonadales</taxon>
        <taxon>Astrephomenaceae</taxon>
        <taxon>Astrephomene</taxon>
    </lineage>
</organism>
<dbReference type="PANTHER" id="PTHR12645:SF0">
    <property type="entry name" value="FAD-LINKED SULFHYDRYL OXIDASE ALR"/>
    <property type="match status" value="1"/>
</dbReference>
<evidence type="ECO:0000313" key="9">
    <source>
        <dbReference type="EMBL" id="GFR52344.1"/>
    </source>
</evidence>
<dbReference type="PROSITE" id="PS51324">
    <property type="entry name" value="ERV_ALR"/>
    <property type="match status" value="1"/>
</dbReference>
<dbReference type="PANTHER" id="PTHR12645">
    <property type="entry name" value="ALR/ERV"/>
    <property type="match status" value="1"/>
</dbReference>
<keyword evidence="3 6" id="KW-0274">FAD</keyword>
<dbReference type="GO" id="GO:0016971">
    <property type="term" value="F:flavin-dependent sulfhydryl oxidase activity"/>
    <property type="evidence" value="ECO:0007669"/>
    <property type="project" value="InterPro"/>
</dbReference>
<feature type="region of interest" description="Disordered" evidence="7">
    <location>
        <begin position="96"/>
        <end position="155"/>
    </location>
</feature>
<feature type="compositionally biased region" description="Low complexity" evidence="7">
    <location>
        <begin position="103"/>
        <end position="117"/>
    </location>
</feature>
<keyword evidence="2 6" id="KW-0285">Flavoprotein</keyword>
<evidence type="ECO:0000256" key="2">
    <source>
        <dbReference type="ARBA" id="ARBA00022630"/>
    </source>
</evidence>
<dbReference type="EMBL" id="BMAR01000062">
    <property type="protein sequence ID" value="GFR52344.1"/>
    <property type="molecule type" value="Genomic_DNA"/>
</dbReference>
<evidence type="ECO:0000256" key="7">
    <source>
        <dbReference type="SAM" id="MobiDB-lite"/>
    </source>
</evidence>
<feature type="domain" description="ERV/ALR sulfhydryl oxidase" evidence="8">
    <location>
        <begin position="186"/>
        <end position="286"/>
    </location>
</feature>
<evidence type="ECO:0000256" key="1">
    <source>
        <dbReference type="ARBA" id="ARBA00001974"/>
    </source>
</evidence>
<evidence type="ECO:0000256" key="5">
    <source>
        <dbReference type="ARBA" id="ARBA00023157"/>
    </source>
</evidence>
<dbReference type="GO" id="GO:0005739">
    <property type="term" value="C:mitochondrion"/>
    <property type="evidence" value="ECO:0007669"/>
    <property type="project" value="TreeGrafter"/>
</dbReference>
<keyword evidence="4 6" id="KW-0560">Oxidoreductase</keyword>
<dbReference type="InterPro" id="IPR039799">
    <property type="entry name" value="ALR/ERV"/>
</dbReference>
<dbReference type="EC" id="1.8.3.2" evidence="6"/>
<dbReference type="InterPro" id="IPR017905">
    <property type="entry name" value="ERV/ALR_sulphydryl_oxidase"/>
</dbReference>
<evidence type="ECO:0000256" key="4">
    <source>
        <dbReference type="ARBA" id="ARBA00023002"/>
    </source>
</evidence>
<dbReference type="AlphaFoldDB" id="A0AAD3E489"/>
<protein>
    <recommendedName>
        <fullName evidence="6">Sulfhydryl oxidase</fullName>
        <ecNumber evidence="6">1.8.3.2</ecNumber>
    </recommendedName>
</protein>
<feature type="compositionally biased region" description="Pro residues" evidence="7">
    <location>
        <begin position="118"/>
        <end position="129"/>
    </location>
</feature>
<comment type="caution">
    <text evidence="9">The sequence shown here is derived from an EMBL/GenBank/DDBJ whole genome shotgun (WGS) entry which is preliminary data.</text>
</comment>
<dbReference type="InterPro" id="IPR036774">
    <property type="entry name" value="ERV/ALR_sulphydryl_oxid_sf"/>
</dbReference>
<dbReference type="GO" id="GO:0050660">
    <property type="term" value="F:flavin adenine dinucleotide binding"/>
    <property type="evidence" value="ECO:0007669"/>
    <property type="project" value="TreeGrafter"/>
</dbReference>
<feature type="region of interest" description="Disordered" evidence="7">
    <location>
        <begin position="57"/>
        <end position="82"/>
    </location>
</feature>
<reference evidence="9 10" key="1">
    <citation type="journal article" date="2021" name="Sci. Rep.">
        <title>Genome sequencing of the multicellular alga Astrephomene provides insights into convergent evolution of germ-soma differentiation.</title>
        <authorList>
            <person name="Yamashita S."/>
            <person name="Yamamoto K."/>
            <person name="Matsuzaki R."/>
            <person name="Suzuki S."/>
            <person name="Yamaguchi H."/>
            <person name="Hirooka S."/>
            <person name="Minakuchi Y."/>
            <person name="Miyagishima S."/>
            <person name="Kawachi M."/>
            <person name="Toyoda A."/>
            <person name="Nozaki H."/>
        </authorList>
    </citation>
    <scope>NUCLEOTIDE SEQUENCE [LARGE SCALE GENOMIC DNA]</scope>
    <source>
        <strain evidence="9 10">NIES-4017</strain>
    </source>
</reference>
<name>A0AAD3E489_9CHLO</name>
<dbReference type="Gene3D" id="1.20.120.310">
    <property type="entry name" value="ERV/ALR sulfhydryl oxidase domain"/>
    <property type="match status" value="1"/>
</dbReference>